<keyword evidence="2" id="KW-1185">Reference proteome</keyword>
<dbReference type="RefSeq" id="WP_236118586.1">
    <property type="nucleotide sequence ID" value="NZ_JAKGSI010000003.1"/>
</dbReference>
<dbReference type="Proteomes" id="UP001139336">
    <property type="component" value="Unassembled WGS sequence"/>
</dbReference>
<reference evidence="1" key="1">
    <citation type="submission" date="2022-01" db="EMBL/GenBank/DDBJ databases">
        <title>Corynebacterium sp. nov isolated from isolated from the feces of the greater white-fronted geese (Anser albifrons) at Poyang Lake, PR China.</title>
        <authorList>
            <person name="Liu Q."/>
        </authorList>
    </citation>
    <scope>NUCLEOTIDE SEQUENCE</scope>
    <source>
        <strain evidence="1">JCM 32435</strain>
    </source>
</reference>
<comment type="caution">
    <text evidence="1">The sequence shown here is derived from an EMBL/GenBank/DDBJ whole genome shotgun (WGS) entry which is preliminary data.</text>
</comment>
<proteinExistence type="predicted"/>
<evidence type="ECO:0000313" key="2">
    <source>
        <dbReference type="Proteomes" id="UP001139336"/>
    </source>
</evidence>
<accession>A0A9X1QP58</accession>
<sequence length="98" mass="11318">MITKEQALKIFWEIAWQRKRDGIIPGTPYVHPIGHESDEYFQARVGSKECTHGQEEWLSPPGTPTPMVNKKTGEVLEQWIGLSPCWEVCTEAPEVRYY</sequence>
<gene>
    <name evidence="1" type="ORF">L1O03_06220</name>
</gene>
<evidence type="ECO:0000313" key="1">
    <source>
        <dbReference type="EMBL" id="MCF4006774.1"/>
    </source>
</evidence>
<organism evidence="1 2">
    <name type="scientific">Corynebacterium uropygiale</name>
    <dbReference type="NCBI Taxonomy" id="1775911"/>
    <lineage>
        <taxon>Bacteria</taxon>
        <taxon>Bacillati</taxon>
        <taxon>Actinomycetota</taxon>
        <taxon>Actinomycetes</taxon>
        <taxon>Mycobacteriales</taxon>
        <taxon>Corynebacteriaceae</taxon>
        <taxon>Corynebacterium</taxon>
    </lineage>
</organism>
<dbReference type="EMBL" id="JAKGSI010000003">
    <property type="protein sequence ID" value="MCF4006774.1"/>
    <property type="molecule type" value="Genomic_DNA"/>
</dbReference>
<name>A0A9X1QP58_9CORY</name>
<dbReference type="AlphaFoldDB" id="A0A9X1QP58"/>
<protein>
    <submittedName>
        <fullName evidence="1">Uncharacterized protein</fullName>
    </submittedName>
</protein>